<reference evidence="1 2" key="1">
    <citation type="journal article" date="2019" name="Sci. Rep.">
        <title>Orb-weaving spider Araneus ventricosus genome elucidates the spidroin gene catalogue.</title>
        <authorList>
            <person name="Kono N."/>
            <person name="Nakamura H."/>
            <person name="Ohtoshi R."/>
            <person name="Moran D.A.P."/>
            <person name="Shinohara A."/>
            <person name="Yoshida Y."/>
            <person name="Fujiwara M."/>
            <person name="Mori M."/>
            <person name="Tomita M."/>
            <person name="Arakawa K."/>
        </authorList>
    </citation>
    <scope>NUCLEOTIDE SEQUENCE [LARGE SCALE GENOMIC DNA]</scope>
</reference>
<organism evidence="1 2">
    <name type="scientific">Araneus ventricosus</name>
    <name type="common">Orbweaver spider</name>
    <name type="synonym">Epeira ventricosa</name>
    <dbReference type="NCBI Taxonomy" id="182803"/>
    <lineage>
        <taxon>Eukaryota</taxon>
        <taxon>Metazoa</taxon>
        <taxon>Ecdysozoa</taxon>
        <taxon>Arthropoda</taxon>
        <taxon>Chelicerata</taxon>
        <taxon>Arachnida</taxon>
        <taxon>Araneae</taxon>
        <taxon>Araneomorphae</taxon>
        <taxon>Entelegynae</taxon>
        <taxon>Araneoidea</taxon>
        <taxon>Araneidae</taxon>
        <taxon>Araneus</taxon>
    </lineage>
</organism>
<dbReference type="Proteomes" id="UP000499080">
    <property type="component" value="Unassembled WGS sequence"/>
</dbReference>
<dbReference type="PANTHER" id="PTHR45749">
    <property type="match status" value="1"/>
</dbReference>
<keyword evidence="2" id="KW-1185">Reference proteome</keyword>
<gene>
    <name evidence="1" type="ORF">AVEN_180854_1</name>
</gene>
<accession>A0A4Y2HAY8</accession>
<name>A0A4Y2HAY8_ARAVE</name>
<dbReference type="PANTHER" id="PTHR45749:SF21">
    <property type="entry name" value="DUF4371 DOMAIN-CONTAINING PROTEIN"/>
    <property type="match status" value="1"/>
</dbReference>
<comment type="caution">
    <text evidence="1">The sequence shown here is derived from an EMBL/GenBank/DDBJ whole genome shotgun (WGS) entry which is preliminary data.</text>
</comment>
<protein>
    <submittedName>
        <fullName evidence="1">Uncharacterized protein</fullName>
    </submittedName>
</protein>
<dbReference type="EMBL" id="BGPR01001816">
    <property type="protein sequence ID" value="GBM62444.1"/>
    <property type="molecule type" value="Genomic_DNA"/>
</dbReference>
<evidence type="ECO:0000313" key="1">
    <source>
        <dbReference type="EMBL" id="GBM62444.1"/>
    </source>
</evidence>
<dbReference type="AlphaFoldDB" id="A0A4Y2HAY8"/>
<proteinExistence type="predicted"/>
<sequence length="186" mass="21658">MWFWVLRVMICEDLQKISGCRVMRTIAIGKLPIRNLELRDRQFPALEPSNLLETSKTELSKYIFSVENYNELSADGILAEIPRLRRFLKAAKVPNVVSWLDFLKIHLFTQSDFSIKIFLTLCDSIALRERSFSKLKLIKTYLRSTMNRARHSSLSILSIENSITKGIISDVAISKFAEHYVRKKRF</sequence>
<dbReference type="OrthoDB" id="1750591at2759"/>
<evidence type="ECO:0000313" key="2">
    <source>
        <dbReference type="Proteomes" id="UP000499080"/>
    </source>
</evidence>